<dbReference type="AlphaFoldDB" id="A0A0E9SR96"/>
<reference evidence="1" key="2">
    <citation type="journal article" date="2015" name="Fish Shellfish Immunol.">
        <title>Early steps in the European eel (Anguilla anguilla)-Vibrio vulnificus interaction in the gills: Role of the RtxA13 toxin.</title>
        <authorList>
            <person name="Callol A."/>
            <person name="Pajuelo D."/>
            <person name="Ebbesson L."/>
            <person name="Teles M."/>
            <person name="MacKenzie S."/>
            <person name="Amaro C."/>
        </authorList>
    </citation>
    <scope>NUCLEOTIDE SEQUENCE</scope>
</reference>
<evidence type="ECO:0000313" key="1">
    <source>
        <dbReference type="EMBL" id="JAH43874.1"/>
    </source>
</evidence>
<sequence>MVTVCKIIYWAINRIASRPSRCL</sequence>
<name>A0A0E9SR96_ANGAN</name>
<accession>A0A0E9SR96</accession>
<dbReference type="EMBL" id="GBXM01064703">
    <property type="protein sequence ID" value="JAH43874.1"/>
    <property type="molecule type" value="Transcribed_RNA"/>
</dbReference>
<proteinExistence type="predicted"/>
<protein>
    <submittedName>
        <fullName evidence="1">Uncharacterized protein</fullName>
    </submittedName>
</protein>
<reference evidence="1" key="1">
    <citation type="submission" date="2014-11" db="EMBL/GenBank/DDBJ databases">
        <authorList>
            <person name="Amaro Gonzalez C."/>
        </authorList>
    </citation>
    <scope>NUCLEOTIDE SEQUENCE</scope>
</reference>
<organism evidence="1">
    <name type="scientific">Anguilla anguilla</name>
    <name type="common">European freshwater eel</name>
    <name type="synonym">Muraena anguilla</name>
    <dbReference type="NCBI Taxonomy" id="7936"/>
    <lineage>
        <taxon>Eukaryota</taxon>
        <taxon>Metazoa</taxon>
        <taxon>Chordata</taxon>
        <taxon>Craniata</taxon>
        <taxon>Vertebrata</taxon>
        <taxon>Euteleostomi</taxon>
        <taxon>Actinopterygii</taxon>
        <taxon>Neopterygii</taxon>
        <taxon>Teleostei</taxon>
        <taxon>Anguilliformes</taxon>
        <taxon>Anguillidae</taxon>
        <taxon>Anguilla</taxon>
    </lineage>
</organism>